<evidence type="ECO:0000313" key="1">
    <source>
        <dbReference type="EMBL" id="KAJ7677176.1"/>
    </source>
</evidence>
<proteinExistence type="predicted"/>
<organism evidence="1 2">
    <name type="scientific">Mycena rosella</name>
    <name type="common">Pink bonnet</name>
    <name type="synonym">Agaricus rosellus</name>
    <dbReference type="NCBI Taxonomy" id="1033263"/>
    <lineage>
        <taxon>Eukaryota</taxon>
        <taxon>Fungi</taxon>
        <taxon>Dikarya</taxon>
        <taxon>Basidiomycota</taxon>
        <taxon>Agaricomycotina</taxon>
        <taxon>Agaricomycetes</taxon>
        <taxon>Agaricomycetidae</taxon>
        <taxon>Agaricales</taxon>
        <taxon>Marasmiineae</taxon>
        <taxon>Mycenaceae</taxon>
        <taxon>Mycena</taxon>
    </lineage>
</organism>
<accession>A0AAD7G8E1</accession>
<dbReference type="Proteomes" id="UP001221757">
    <property type="component" value="Unassembled WGS sequence"/>
</dbReference>
<comment type="caution">
    <text evidence="1">The sequence shown here is derived from an EMBL/GenBank/DDBJ whole genome shotgun (WGS) entry which is preliminary data.</text>
</comment>
<evidence type="ECO:0000313" key="2">
    <source>
        <dbReference type="Proteomes" id="UP001221757"/>
    </source>
</evidence>
<protein>
    <submittedName>
        <fullName evidence="1">Uncharacterized protein</fullName>
    </submittedName>
</protein>
<dbReference type="EMBL" id="JARKIE010000141">
    <property type="protein sequence ID" value="KAJ7677176.1"/>
    <property type="molecule type" value="Genomic_DNA"/>
</dbReference>
<name>A0AAD7G8E1_MYCRO</name>
<reference evidence="1" key="1">
    <citation type="submission" date="2023-03" db="EMBL/GenBank/DDBJ databases">
        <title>Massive genome expansion in bonnet fungi (Mycena s.s.) driven by repeated elements and novel gene families across ecological guilds.</title>
        <authorList>
            <consortium name="Lawrence Berkeley National Laboratory"/>
            <person name="Harder C.B."/>
            <person name="Miyauchi S."/>
            <person name="Viragh M."/>
            <person name="Kuo A."/>
            <person name="Thoen E."/>
            <person name="Andreopoulos B."/>
            <person name="Lu D."/>
            <person name="Skrede I."/>
            <person name="Drula E."/>
            <person name="Henrissat B."/>
            <person name="Morin E."/>
            <person name="Kohler A."/>
            <person name="Barry K."/>
            <person name="LaButti K."/>
            <person name="Morin E."/>
            <person name="Salamov A."/>
            <person name="Lipzen A."/>
            <person name="Mereny Z."/>
            <person name="Hegedus B."/>
            <person name="Baldrian P."/>
            <person name="Stursova M."/>
            <person name="Weitz H."/>
            <person name="Taylor A."/>
            <person name="Grigoriev I.V."/>
            <person name="Nagy L.G."/>
            <person name="Martin F."/>
            <person name="Kauserud H."/>
        </authorList>
    </citation>
    <scope>NUCLEOTIDE SEQUENCE</scope>
    <source>
        <strain evidence="1">CBHHK067</strain>
    </source>
</reference>
<keyword evidence="2" id="KW-1185">Reference proteome</keyword>
<gene>
    <name evidence="1" type="ORF">B0H17DRAFT_1079953</name>
</gene>
<sequence length="391" mass="44279">MNKSDSELFYNAMNPLHIQELTDRCIDLLSDLEPSLRACSLVSRSWVHPSQSHLFAEINLEYAVEVSEASLIRTSRLLDVLDASPRLVSYVLTLSIWLEVITPALFRRFCNLPYTRLTSLTIYQMYIDLPFDTCVGIQQLLSLPTLLSVDLQCPFADKEQFLLIWKHCTGNIKHLTLHCARIDEGRAAPAVDPGFAVGPQIKLESFQTNNLRDIQWWLDDPRCPLNFAGLKALYFSDGTDVLQRGILAPALKSVEVVMSASQVGDLSGFECLTDISLMVIHPNSELAFRTIETILPRSLNRLRAIRFRLTIYTNADIEKLQSLCSELDRRLSKLRDTLPNLAIVHISTASVPTPALTECSFPLLDPGISVQWTFKSFRGWREPVPWYRSIV</sequence>
<dbReference type="AlphaFoldDB" id="A0AAD7G8E1"/>